<evidence type="ECO:0000256" key="10">
    <source>
        <dbReference type="ARBA" id="ARBA00023128"/>
    </source>
</evidence>
<dbReference type="OrthoDB" id="8020218at2759"/>
<comment type="caution">
    <text evidence="14">Lacks conserved residue(s) required for the propagation of feature annotation.</text>
</comment>
<evidence type="ECO:0000256" key="4">
    <source>
        <dbReference type="ARBA" id="ARBA00022603"/>
    </source>
</evidence>
<comment type="similarity">
    <text evidence="14">Belongs to the class I-like SAM-binding methyltransferase superfamily. RsmB/NOP family.</text>
</comment>
<dbReference type="SUPFAM" id="SSF53335">
    <property type="entry name" value="S-adenosyl-L-methionine-dependent methyltransferases"/>
    <property type="match status" value="1"/>
</dbReference>
<dbReference type="GeneID" id="36338554"/>
<organism evidence="17 18">
    <name type="scientific">Echinococcus granulosus</name>
    <name type="common">Hydatid tapeworm</name>
    <dbReference type="NCBI Taxonomy" id="6210"/>
    <lineage>
        <taxon>Eukaryota</taxon>
        <taxon>Metazoa</taxon>
        <taxon>Spiralia</taxon>
        <taxon>Lophotrochozoa</taxon>
        <taxon>Platyhelminthes</taxon>
        <taxon>Cestoda</taxon>
        <taxon>Eucestoda</taxon>
        <taxon>Cyclophyllidea</taxon>
        <taxon>Taeniidae</taxon>
        <taxon>Echinococcus</taxon>
        <taxon>Echinococcus granulosus group</taxon>
    </lineage>
</organism>
<evidence type="ECO:0000256" key="14">
    <source>
        <dbReference type="PROSITE-ProRule" id="PRU01023"/>
    </source>
</evidence>
<dbReference type="Gene3D" id="3.40.50.150">
    <property type="entry name" value="Vaccinia Virus protein VP39"/>
    <property type="match status" value="1"/>
</dbReference>
<dbReference type="PANTHER" id="PTHR22808">
    <property type="entry name" value="NCL1 YEAST -RELATED NOL1/NOP2/FMU SUN DOMAIN-CONTAINING"/>
    <property type="match status" value="1"/>
</dbReference>
<evidence type="ECO:0000256" key="6">
    <source>
        <dbReference type="ARBA" id="ARBA00022691"/>
    </source>
</evidence>
<dbReference type="GO" id="GO:0008173">
    <property type="term" value="F:RNA methyltransferase activity"/>
    <property type="evidence" value="ECO:0007669"/>
    <property type="project" value="InterPro"/>
</dbReference>
<dbReference type="Gene3D" id="3.40.5.10">
    <property type="entry name" value="Ribosomal protein L9, N-terminal domain"/>
    <property type="match status" value="1"/>
</dbReference>
<keyword evidence="3" id="KW-0698">rRNA processing</keyword>
<evidence type="ECO:0000256" key="2">
    <source>
        <dbReference type="ARBA" id="ARBA00010605"/>
    </source>
</evidence>
<evidence type="ECO:0000313" key="17">
    <source>
        <dbReference type="EMBL" id="EUB62386.1"/>
    </source>
</evidence>
<dbReference type="InterPro" id="IPR001678">
    <property type="entry name" value="MeTrfase_RsmB-F_NOP2_dom"/>
</dbReference>
<sequence>MKKKSHRKSPEGNHSLTKAANKDTAKCNEERGRNIGQSNEEENATRSEKDREGDEDRNLREYVISIAQKYYPHLVSCMRQDDDNQASADARGADGANDEEHCPKHCPRLNAQKYYLYSATCNHHCEDSQASCDEEGDGKRLLKQCLLWLTERYYPSLAARIRQCNDDQASSNAHGADETDDGDRRLKQALLLFAKKLYPCVTTCIRHCVADHTSHDARGVDEEVDGEQLLKQCLHSSAQKFYPRLAACVCHCDADHASTETCGALGVGNAERCPQQCPCLCAQQYYVQSATCVHHCDNEQSSPETRGVKEDVDVEQLLKQCLLMFAEKFHPTLAAGIRSCADDESSHVASVEGEDDADKQRLKQYLLLFAQKYYPHLIAYIQKRDDDQSSSSVRDSGEEANEEEERLKQCLLLFAQKLYPRLVAYTGRCDSNQSTSDGCSVDGEEAEKHYLKQSLLLLAQKYYPSLAAYLRQFDDNQSSSDVRSVDEEEAEKRHLKQGLLFFAEKYYPSLATYIRRCDDDQSSSDARVVDEVDDEDRRLKQGLLLLAQKYYPPLANYIRHSQSSFNVCGADEKEDEEHCLNQLPRLCAQEAYIRSSSCSHHCDDDQASNDTLVVDKEEEEKYRLKQGLLLLAQKFYPPLATCIHQCDDQSSHDTRGVDEEEAEEQLLKKCLLMFAEKFYPSLAATIHHSVYDQASFDMRDVDTENDETHCLSLSAENYSTASTTCIHHSDGDQSTSDACGVEEGDVEEQRLKRGLLLLAQKYYPSLAAYICQCDDYQPSSDVCGVGEEDTGEERLKQCLLLFAKKFYPSLASRNSQCGDNLILNDEVVGETVINSDTDTDEVTPVEKSTAVCDEVDEVPFKYVGSPTPLSDVDVDSLEKVIPPNDLTAHSSFQNSLDHSVEGGYPDRAFYIGRHTVESADSTAPLSKSSSTKLYFSNTDEFPTEEEVSSPIAPLSIQRRIRIYLEDLENVRKVSLIPLCKTDKFGNPQEEIIIDSNLDDDTDESKLSSVDVEFTMEQADATPLDLEAQDEDLKNCVAIILKHIWSELMECIRREGLSDVYELSLGDRRIEVPQDDVCLALSLLSVRADTRRAPAVSNGTSVTSVRCTLRQHSFSCGLNLNLPCGSPKRQFNNITPDTINSHVGLLDPCQTGLLYFKHPSESANAKITYLRRKYPIRIPQYITINGGTQELTVEQQIYIEGKKEEEEPIIEVLLTDNVPGLGTKGHLVKLHRNRFWNNLYLRNLAELPTPERINELKSEACHNSPIMSIITNLDDANVLSGHSYETQQRLLNMTLYIPMNPSIPWTLTPKHVKVAFRRVGVVVEEEDIAMPEKPVTASTLEEFTVNVNMENKISVPVKCRIFLYQRLDAKTTTKPPSNVFRKIRLDDWLSDFPDDELRLLPGFTNKPYRCVRVPGIGFIGTVLSPDRCPPLQTTLRTFWRSSSNEAKARLKTLFSIQREKGWSKKCKKVPLTPANQTALSHFDKYYSYIFGAAIWSGIRAALLTPPAKVAVLNSANPGLHECTENLRSKNYLDLFSELCKVNTRISDETNPDLLSYCTNTVESVAGRAFLVHREAPLGQVSEFLPPTELVSERDIYARDSDQAFLIHAESDLLQTPDLLMVKEEGEDKAKESDLVGTFRNLRCFAPPCGMFSALPQPKYSDNCFDFYPLDLGSVLTVLMLDVQPGTRMLDLCSAPGGKAVTALQTLNLERLLCTDISASRLDRLHNVLAGFAWGVGSGRNGLPDVEVATTAVLQRLRGRSGERFSRVLVDVPCSTDRDALTAPTGGYFARGKAAERVRLVEKQRALLRLAMSLCEVEGYVVYSTCTLSTAQNQAIIEFCLGRRESGSDSSGSSDSEFAVVDATAFVELCASRLNTALGVRVVPAYSTTGLPLGAMVIPCLSANYGPTFICKIKRLK</sequence>
<keyword evidence="5 14" id="KW-0808">Transferase</keyword>
<evidence type="ECO:0000256" key="13">
    <source>
        <dbReference type="ARBA" id="ARBA00049302"/>
    </source>
</evidence>
<dbReference type="Gene3D" id="6.20.240.40">
    <property type="match status" value="1"/>
</dbReference>
<dbReference type="InterPro" id="IPR020070">
    <property type="entry name" value="Ribosomal_bL9_N"/>
</dbReference>
<comment type="catalytic activity">
    <reaction evidence="13">
        <text>a cytidine in rRNA + S-adenosyl-L-methionine = a 5-methylcytidine in rRNA + S-adenosyl-L-homocysteine + H(+)</text>
        <dbReference type="Rhea" id="RHEA:61484"/>
        <dbReference type="Rhea" id="RHEA-COMP:15836"/>
        <dbReference type="Rhea" id="RHEA-COMP:15837"/>
        <dbReference type="ChEBI" id="CHEBI:15378"/>
        <dbReference type="ChEBI" id="CHEBI:57856"/>
        <dbReference type="ChEBI" id="CHEBI:59789"/>
        <dbReference type="ChEBI" id="CHEBI:74483"/>
        <dbReference type="ChEBI" id="CHEBI:82748"/>
    </reaction>
</comment>
<dbReference type="InterPro" id="IPR036935">
    <property type="entry name" value="Ribosomal_bL9_N_sf"/>
</dbReference>
<comment type="similarity">
    <text evidence="2">Belongs to the bacterial ribosomal protein bL9 family.</text>
</comment>
<dbReference type="PANTHER" id="PTHR22808:SF3">
    <property type="entry name" value="5-METHYLCYTOSINE RRNA METHYLTRANSFERASE NSUN4"/>
    <property type="match status" value="1"/>
</dbReference>
<feature type="region of interest" description="Disordered" evidence="15">
    <location>
        <begin position="1"/>
        <end position="56"/>
    </location>
</feature>
<evidence type="ECO:0000256" key="7">
    <source>
        <dbReference type="ARBA" id="ARBA00022884"/>
    </source>
</evidence>
<dbReference type="PRINTS" id="PR02008">
    <property type="entry name" value="RCMTFAMILY"/>
</dbReference>
<evidence type="ECO:0000313" key="18">
    <source>
        <dbReference type="Proteomes" id="UP000019149"/>
    </source>
</evidence>
<feature type="compositionally biased region" description="Basic and acidic residues" evidence="15">
    <location>
        <begin position="20"/>
        <end position="33"/>
    </location>
</feature>
<evidence type="ECO:0000259" key="16">
    <source>
        <dbReference type="PROSITE" id="PS51686"/>
    </source>
</evidence>
<dbReference type="InterPro" id="IPR023267">
    <property type="entry name" value="RCMT"/>
</dbReference>
<feature type="compositionally biased region" description="Basic and acidic residues" evidence="15">
    <location>
        <begin position="43"/>
        <end position="56"/>
    </location>
</feature>
<dbReference type="Pfam" id="PF01281">
    <property type="entry name" value="Ribosomal_L9_N"/>
    <property type="match status" value="1"/>
</dbReference>
<evidence type="ECO:0000256" key="12">
    <source>
        <dbReference type="ARBA" id="ARBA00042050"/>
    </source>
</evidence>
<evidence type="ECO:0000256" key="15">
    <source>
        <dbReference type="SAM" id="MobiDB-lite"/>
    </source>
</evidence>
<evidence type="ECO:0000256" key="3">
    <source>
        <dbReference type="ARBA" id="ARBA00022552"/>
    </source>
</evidence>
<keyword evidence="10" id="KW-0496">Mitochondrion</keyword>
<dbReference type="STRING" id="6210.W6UMN2"/>
<keyword evidence="4 14" id="KW-0489">Methyltransferase</keyword>
<evidence type="ECO:0000256" key="5">
    <source>
        <dbReference type="ARBA" id="ARBA00022679"/>
    </source>
</evidence>
<gene>
    <name evidence="17" type="ORF">EGR_02839</name>
</gene>
<dbReference type="Pfam" id="PF01189">
    <property type="entry name" value="Methyltr_RsmB-F"/>
    <property type="match status" value="1"/>
</dbReference>
<proteinExistence type="inferred from homology"/>
<dbReference type="CTD" id="36338554"/>
<keyword evidence="11" id="KW-0687">Ribonucleoprotein</keyword>
<protein>
    <recommendedName>
        <fullName evidence="12">NOL1/NOP2/Sun domain family member 4</fullName>
    </recommendedName>
</protein>
<dbReference type="GO" id="GO:0005762">
    <property type="term" value="C:mitochondrial large ribosomal subunit"/>
    <property type="evidence" value="ECO:0007669"/>
    <property type="project" value="TreeGrafter"/>
</dbReference>
<feature type="binding site" evidence="14">
    <location>
        <begin position="1691"/>
        <end position="1697"/>
    </location>
    <ligand>
        <name>S-adenosyl-L-methionine</name>
        <dbReference type="ChEBI" id="CHEBI:59789"/>
    </ligand>
</feature>
<dbReference type="InterPro" id="IPR009027">
    <property type="entry name" value="Ribosomal_bL9/RNase_H1_N"/>
</dbReference>
<evidence type="ECO:0000256" key="1">
    <source>
        <dbReference type="ARBA" id="ARBA00004173"/>
    </source>
</evidence>
<dbReference type="EMBL" id="APAU02000013">
    <property type="protein sequence ID" value="EUB62386.1"/>
    <property type="molecule type" value="Genomic_DNA"/>
</dbReference>
<dbReference type="PROSITE" id="PS51686">
    <property type="entry name" value="SAM_MT_RSMB_NOP"/>
    <property type="match status" value="1"/>
</dbReference>
<keyword evidence="8" id="KW-0809">Transit peptide</keyword>
<keyword evidence="9" id="KW-0689">Ribosomal protein</keyword>
<dbReference type="InterPro" id="IPR029063">
    <property type="entry name" value="SAM-dependent_MTases_sf"/>
</dbReference>
<keyword evidence="6 14" id="KW-0949">S-adenosyl-L-methionine</keyword>
<dbReference type="RefSeq" id="XP_024353582.1">
    <property type="nucleotide sequence ID" value="XM_024492088.1"/>
</dbReference>
<dbReference type="InterPro" id="IPR049560">
    <property type="entry name" value="MeTrfase_RsmB-F_NOP2_cat"/>
</dbReference>
<dbReference type="Proteomes" id="UP000019149">
    <property type="component" value="Unassembled WGS sequence"/>
</dbReference>
<dbReference type="KEGG" id="egl:EGR_02839"/>
<keyword evidence="7 14" id="KW-0694">RNA-binding</keyword>
<dbReference type="GO" id="GO:0003723">
    <property type="term" value="F:RNA binding"/>
    <property type="evidence" value="ECO:0007669"/>
    <property type="project" value="UniProtKB-UniRule"/>
</dbReference>
<comment type="caution">
    <text evidence="17">The sequence shown here is derived from an EMBL/GenBank/DDBJ whole genome shotgun (WGS) entry which is preliminary data.</text>
</comment>
<feature type="binding site" evidence="14">
    <location>
        <position position="1714"/>
    </location>
    <ligand>
        <name>S-adenosyl-L-methionine</name>
        <dbReference type="ChEBI" id="CHEBI:59789"/>
    </ligand>
</feature>
<name>W6UMN2_ECHGR</name>
<evidence type="ECO:0000256" key="11">
    <source>
        <dbReference type="ARBA" id="ARBA00023274"/>
    </source>
</evidence>
<reference evidence="17 18" key="1">
    <citation type="journal article" date="2013" name="Nat. Genet.">
        <title>The genome of the hydatid tapeworm Echinococcus granulosus.</title>
        <authorList>
            <person name="Zheng H."/>
            <person name="Zhang W."/>
            <person name="Zhang L."/>
            <person name="Zhang Z."/>
            <person name="Li J."/>
            <person name="Lu G."/>
            <person name="Zhu Y."/>
            <person name="Wang Y."/>
            <person name="Huang Y."/>
            <person name="Liu J."/>
            <person name="Kang H."/>
            <person name="Chen J."/>
            <person name="Wang L."/>
            <person name="Chen A."/>
            <person name="Yu S."/>
            <person name="Gao Z."/>
            <person name="Jin L."/>
            <person name="Gu W."/>
            <person name="Wang Z."/>
            <person name="Zhao L."/>
            <person name="Shi B."/>
            <person name="Wen H."/>
            <person name="Lin R."/>
            <person name="Jones M.K."/>
            <person name="Brejova B."/>
            <person name="Vinar T."/>
            <person name="Zhao G."/>
            <person name="McManus D.P."/>
            <person name="Chen Z."/>
            <person name="Zhou Y."/>
            <person name="Wang S."/>
        </authorList>
    </citation>
    <scope>NUCLEOTIDE SEQUENCE [LARGE SCALE GENOMIC DNA]</scope>
</reference>
<evidence type="ECO:0000256" key="8">
    <source>
        <dbReference type="ARBA" id="ARBA00022946"/>
    </source>
</evidence>
<accession>W6UMN2</accession>
<dbReference type="GO" id="GO:0031167">
    <property type="term" value="P:rRNA methylation"/>
    <property type="evidence" value="ECO:0007669"/>
    <property type="project" value="TreeGrafter"/>
</dbReference>
<keyword evidence="18" id="KW-1185">Reference proteome</keyword>
<evidence type="ECO:0000256" key="9">
    <source>
        <dbReference type="ARBA" id="ARBA00022980"/>
    </source>
</evidence>
<feature type="domain" description="SAM-dependent MTase RsmB/NOP-type" evidence="16">
    <location>
        <begin position="1669"/>
        <end position="1914"/>
    </location>
</feature>
<dbReference type="SUPFAM" id="SSF55658">
    <property type="entry name" value="L9 N-domain-like"/>
    <property type="match status" value="1"/>
</dbReference>
<feature type="binding site" evidence="14">
    <location>
        <position position="1769"/>
    </location>
    <ligand>
        <name>S-adenosyl-L-methionine</name>
        <dbReference type="ChEBI" id="CHEBI:59789"/>
    </ligand>
</feature>
<feature type="active site" description="Nucleophile" evidence="14">
    <location>
        <position position="1824"/>
    </location>
</feature>
<comment type="subcellular location">
    <subcellularLocation>
        <location evidence="1">Mitochondrion</location>
    </subcellularLocation>
</comment>